<dbReference type="EMBL" id="CADCWM010001099">
    <property type="protein sequence ID" value="CAA9588331.1"/>
    <property type="molecule type" value="Genomic_DNA"/>
</dbReference>
<feature type="compositionally biased region" description="Basic and acidic residues" evidence="1">
    <location>
        <begin position="8"/>
        <end position="22"/>
    </location>
</feature>
<proteinExistence type="predicted"/>
<name>A0A6J4VWY7_9BACT</name>
<protein>
    <submittedName>
        <fullName evidence="2">Uncharacterized protein</fullName>
    </submittedName>
</protein>
<gene>
    <name evidence="2" type="ORF">AVDCRST_MAG88-4369</name>
</gene>
<feature type="region of interest" description="Disordered" evidence="1">
    <location>
        <begin position="1"/>
        <end position="22"/>
    </location>
</feature>
<organism evidence="2">
    <name type="scientific">uncultured Thermomicrobiales bacterium</name>
    <dbReference type="NCBI Taxonomy" id="1645740"/>
    <lineage>
        <taxon>Bacteria</taxon>
        <taxon>Pseudomonadati</taxon>
        <taxon>Thermomicrobiota</taxon>
        <taxon>Thermomicrobia</taxon>
        <taxon>Thermomicrobiales</taxon>
        <taxon>environmental samples</taxon>
    </lineage>
</organism>
<evidence type="ECO:0000256" key="1">
    <source>
        <dbReference type="SAM" id="MobiDB-lite"/>
    </source>
</evidence>
<reference evidence="2" key="1">
    <citation type="submission" date="2020-02" db="EMBL/GenBank/DDBJ databases">
        <authorList>
            <person name="Meier V. D."/>
        </authorList>
    </citation>
    <scope>NUCLEOTIDE SEQUENCE</scope>
    <source>
        <strain evidence="2">AVDCRST_MAG88</strain>
    </source>
</reference>
<dbReference type="AlphaFoldDB" id="A0A6J4VWY7"/>
<sequence length="38" mass="3995">MALAGSATERERDATGVLKPHAEAAGRRLADYQVGGLR</sequence>
<evidence type="ECO:0000313" key="2">
    <source>
        <dbReference type="EMBL" id="CAA9588331.1"/>
    </source>
</evidence>
<accession>A0A6J4VWY7</accession>